<dbReference type="AlphaFoldDB" id="A0A6A3I553"/>
<proteinExistence type="predicted"/>
<feature type="signal peptide" evidence="1">
    <location>
        <begin position="1"/>
        <end position="18"/>
    </location>
</feature>
<sequence>MHSVLLVSFSSLVQVSYASLTRLVQFVAQLVRRLRVCRESSGLMPVAKPLERTP</sequence>
<name>A0A6A3I553_9STRA</name>
<protein>
    <submittedName>
        <fullName evidence="2">Uncharacterized protein</fullName>
    </submittedName>
</protein>
<evidence type="ECO:0000256" key="1">
    <source>
        <dbReference type="SAM" id="SignalP"/>
    </source>
</evidence>
<comment type="caution">
    <text evidence="2">The sequence shown here is derived from an EMBL/GenBank/DDBJ whole genome shotgun (WGS) entry which is preliminary data.</text>
</comment>
<organism evidence="2 3">
    <name type="scientific">Phytophthora rubi</name>
    <dbReference type="NCBI Taxonomy" id="129364"/>
    <lineage>
        <taxon>Eukaryota</taxon>
        <taxon>Sar</taxon>
        <taxon>Stramenopiles</taxon>
        <taxon>Oomycota</taxon>
        <taxon>Peronosporomycetes</taxon>
        <taxon>Peronosporales</taxon>
        <taxon>Peronosporaceae</taxon>
        <taxon>Phytophthora</taxon>
    </lineage>
</organism>
<keyword evidence="1" id="KW-0732">Signal</keyword>
<accession>A0A6A3I553</accession>
<reference evidence="2 3" key="1">
    <citation type="submission" date="2018-09" db="EMBL/GenBank/DDBJ databases">
        <title>Genomic investigation of the strawberry pathogen Phytophthora fragariae indicates pathogenicity is determined by transcriptional variation in three key races.</title>
        <authorList>
            <person name="Adams T.M."/>
            <person name="Armitage A.D."/>
            <person name="Sobczyk M.K."/>
            <person name="Bates H.J."/>
            <person name="Dunwell J.M."/>
            <person name="Nellist C.F."/>
            <person name="Harrison R.J."/>
        </authorList>
    </citation>
    <scope>NUCLEOTIDE SEQUENCE [LARGE SCALE GENOMIC DNA]</scope>
    <source>
        <strain evidence="2 3">SCRP249</strain>
    </source>
</reference>
<evidence type="ECO:0000313" key="3">
    <source>
        <dbReference type="Proteomes" id="UP000429607"/>
    </source>
</evidence>
<evidence type="ECO:0000313" key="2">
    <source>
        <dbReference type="EMBL" id="KAE8975338.1"/>
    </source>
</evidence>
<gene>
    <name evidence="2" type="ORF">PR001_g25737</name>
</gene>
<dbReference type="EMBL" id="QXFV01003604">
    <property type="protein sequence ID" value="KAE8975338.1"/>
    <property type="molecule type" value="Genomic_DNA"/>
</dbReference>
<dbReference type="Proteomes" id="UP000429607">
    <property type="component" value="Unassembled WGS sequence"/>
</dbReference>
<feature type="chain" id="PRO_5025478535" evidence="1">
    <location>
        <begin position="19"/>
        <end position="54"/>
    </location>
</feature>